<evidence type="ECO:0000313" key="1">
    <source>
        <dbReference type="EMBL" id="KAH3843481.1"/>
    </source>
</evidence>
<dbReference type="AlphaFoldDB" id="A0A9D4QTW9"/>
<dbReference type="Proteomes" id="UP000828390">
    <property type="component" value="Unassembled WGS sequence"/>
</dbReference>
<name>A0A9D4QTW9_DREPO</name>
<comment type="caution">
    <text evidence="1">The sequence shown here is derived from an EMBL/GenBank/DDBJ whole genome shotgun (WGS) entry which is preliminary data.</text>
</comment>
<protein>
    <submittedName>
        <fullName evidence="1">Uncharacterized protein</fullName>
    </submittedName>
</protein>
<dbReference type="EMBL" id="JAIWYP010000004">
    <property type="protein sequence ID" value="KAH3843481.1"/>
    <property type="molecule type" value="Genomic_DNA"/>
</dbReference>
<accession>A0A9D4QTW9</accession>
<sequence length="78" mass="8579">MIQDEATIIVSHGNLRLTVPYLGAIDHDLAGTYALSEGHHGQSGCRPTLKLHVHHLQVIIQMRAPHSSKDIIQTMASF</sequence>
<evidence type="ECO:0000313" key="2">
    <source>
        <dbReference type="Proteomes" id="UP000828390"/>
    </source>
</evidence>
<keyword evidence="2" id="KW-1185">Reference proteome</keyword>
<reference evidence="1" key="1">
    <citation type="journal article" date="2019" name="bioRxiv">
        <title>The Genome of the Zebra Mussel, Dreissena polymorpha: A Resource for Invasive Species Research.</title>
        <authorList>
            <person name="McCartney M.A."/>
            <person name="Auch B."/>
            <person name="Kono T."/>
            <person name="Mallez S."/>
            <person name="Zhang Y."/>
            <person name="Obille A."/>
            <person name="Becker A."/>
            <person name="Abrahante J.E."/>
            <person name="Garbe J."/>
            <person name="Badalamenti J.P."/>
            <person name="Herman A."/>
            <person name="Mangelson H."/>
            <person name="Liachko I."/>
            <person name="Sullivan S."/>
            <person name="Sone E.D."/>
            <person name="Koren S."/>
            <person name="Silverstein K.A.T."/>
            <person name="Beckman K.B."/>
            <person name="Gohl D.M."/>
        </authorList>
    </citation>
    <scope>NUCLEOTIDE SEQUENCE</scope>
    <source>
        <strain evidence="1">Duluth1</strain>
        <tissue evidence="1">Whole animal</tissue>
    </source>
</reference>
<reference evidence="1" key="2">
    <citation type="submission" date="2020-11" db="EMBL/GenBank/DDBJ databases">
        <authorList>
            <person name="McCartney M.A."/>
            <person name="Auch B."/>
            <person name="Kono T."/>
            <person name="Mallez S."/>
            <person name="Becker A."/>
            <person name="Gohl D.M."/>
            <person name="Silverstein K.A.T."/>
            <person name="Koren S."/>
            <person name="Bechman K.B."/>
            <person name="Herman A."/>
            <person name="Abrahante J.E."/>
            <person name="Garbe J."/>
        </authorList>
    </citation>
    <scope>NUCLEOTIDE SEQUENCE</scope>
    <source>
        <strain evidence="1">Duluth1</strain>
        <tissue evidence="1">Whole animal</tissue>
    </source>
</reference>
<gene>
    <name evidence="1" type="ORF">DPMN_116999</name>
</gene>
<proteinExistence type="predicted"/>
<organism evidence="1 2">
    <name type="scientific">Dreissena polymorpha</name>
    <name type="common">Zebra mussel</name>
    <name type="synonym">Mytilus polymorpha</name>
    <dbReference type="NCBI Taxonomy" id="45954"/>
    <lineage>
        <taxon>Eukaryota</taxon>
        <taxon>Metazoa</taxon>
        <taxon>Spiralia</taxon>
        <taxon>Lophotrochozoa</taxon>
        <taxon>Mollusca</taxon>
        <taxon>Bivalvia</taxon>
        <taxon>Autobranchia</taxon>
        <taxon>Heteroconchia</taxon>
        <taxon>Euheterodonta</taxon>
        <taxon>Imparidentia</taxon>
        <taxon>Neoheterodontei</taxon>
        <taxon>Myida</taxon>
        <taxon>Dreissenoidea</taxon>
        <taxon>Dreissenidae</taxon>
        <taxon>Dreissena</taxon>
    </lineage>
</organism>